<name>A0A345XYH4_9ACTN</name>
<dbReference type="PANTHER" id="PTHR37809">
    <property type="entry name" value="RIBOSOMAL PROTEIN S12 METHYLTHIOTRANSFERASE ACCESSORY FACTOR YCAO"/>
    <property type="match status" value="1"/>
</dbReference>
<dbReference type="AlphaFoldDB" id="A0A345XYH4"/>
<dbReference type="InterPro" id="IPR003776">
    <property type="entry name" value="YcaO-like_dom"/>
</dbReference>
<reference evidence="2 3" key="1">
    <citation type="submission" date="2018-07" db="EMBL/GenBank/DDBJ databases">
        <title>Draft genome of the type strain Streptomyces armeniacus ATCC 15676.</title>
        <authorList>
            <person name="Labana P."/>
            <person name="Gosse J.T."/>
            <person name="Boddy C.N."/>
        </authorList>
    </citation>
    <scope>NUCLEOTIDE SEQUENCE [LARGE SCALE GENOMIC DNA]</scope>
    <source>
        <strain evidence="2 3">ATCC 15676</strain>
    </source>
</reference>
<organism evidence="2 3">
    <name type="scientific">Streptomyces armeniacus</name>
    <dbReference type="NCBI Taxonomy" id="83291"/>
    <lineage>
        <taxon>Bacteria</taxon>
        <taxon>Bacillati</taxon>
        <taxon>Actinomycetota</taxon>
        <taxon>Actinomycetes</taxon>
        <taxon>Kitasatosporales</taxon>
        <taxon>Streptomycetaceae</taxon>
        <taxon>Streptomyces</taxon>
    </lineage>
</organism>
<keyword evidence="3" id="KW-1185">Reference proteome</keyword>
<evidence type="ECO:0000259" key="1">
    <source>
        <dbReference type="PROSITE" id="PS51664"/>
    </source>
</evidence>
<dbReference type="PROSITE" id="PS51664">
    <property type="entry name" value="YCAO"/>
    <property type="match status" value="1"/>
</dbReference>
<sequence>MVMRSDVTAAPPVPRARAGVDTAAVVSPRTGIIRQLVPFVSELLPRTTVARLAPAARPEVLPGVPKDYGVTGFGIGTSLAEARSAAVGETVERYGSLVGAAHARVEWGTFDEFEGDAVHGESFVLPHPKESSWTAFDEKAPRGWVVGHDLTEDRRVLVPAQLALPSYKSRFEGEELAPWTTNGLAAHTDPSAAVLAGLREIEERDAFTIRHLNRWTPPEIPFAGICDDVDGFVASAPRWHAMTVRAWDLTLDLGQPVVLAGVLTRSDRVPPFCFGAACRGDYPSALRKAVLEAFQISAVMSRRGYPDRAEPGPMEDLAEPEEHIRMSCLPGYRDTLDWLLDDHADWNPPDTSNTSDTSDTSAGCTTLDAAVDAVARRGMRVITVDLTPPDLRGLGWHVCKVLVPGAQPLDFGALQSRTGRRLYDLPVELGYRREPAREDELNPAPHFFA</sequence>
<feature type="domain" description="YcaO" evidence="1">
    <location>
        <begin position="74"/>
        <end position="449"/>
    </location>
</feature>
<evidence type="ECO:0000313" key="3">
    <source>
        <dbReference type="Proteomes" id="UP000254425"/>
    </source>
</evidence>
<gene>
    <name evidence="2" type="ORF">DVA86_33150</name>
</gene>
<dbReference type="EMBL" id="CP031320">
    <property type="protein sequence ID" value="AXK36690.1"/>
    <property type="molecule type" value="Genomic_DNA"/>
</dbReference>
<proteinExistence type="predicted"/>
<dbReference type="NCBIfam" id="TIGR03604">
    <property type="entry name" value="TOMM_cyclo_SagD"/>
    <property type="match status" value="1"/>
</dbReference>
<dbReference type="Gene3D" id="3.30.1330.230">
    <property type="match status" value="1"/>
</dbReference>
<evidence type="ECO:0000313" key="2">
    <source>
        <dbReference type="EMBL" id="AXK36690.1"/>
    </source>
</evidence>
<protein>
    <recommendedName>
        <fullName evidence="1">YcaO domain-containing protein</fullName>
    </recommendedName>
</protein>
<accession>A0A345XYH4</accession>
<dbReference type="InterPro" id="IPR027624">
    <property type="entry name" value="TOMM_cyclo_SagD"/>
</dbReference>
<dbReference type="KEGG" id="sarm:DVA86_33150"/>
<dbReference type="Pfam" id="PF02624">
    <property type="entry name" value="YcaO"/>
    <property type="match status" value="1"/>
</dbReference>
<dbReference type="PANTHER" id="PTHR37809:SF1">
    <property type="entry name" value="RIBOSOMAL PROTEIN S12 METHYLTHIOTRANSFERASE ACCESSORY FACTOR YCAO"/>
    <property type="match status" value="1"/>
</dbReference>
<dbReference type="Proteomes" id="UP000254425">
    <property type="component" value="Chromosome"/>
</dbReference>